<evidence type="ECO:0000256" key="3">
    <source>
        <dbReference type="ARBA" id="ARBA00004651"/>
    </source>
</evidence>
<dbReference type="Pfam" id="PF00593">
    <property type="entry name" value="TonB_dep_Rec_b-barrel"/>
    <property type="match status" value="1"/>
</dbReference>
<dbReference type="Pfam" id="PF02472">
    <property type="entry name" value="ExbD"/>
    <property type="match status" value="1"/>
</dbReference>
<evidence type="ECO:0000313" key="20">
    <source>
        <dbReference type="Proteomes" id="UP001178507"/>
    </source>
</evidence>
<feature type="compositionally biased region" description="Low complexity" evidence="14">
    <location>
        <begin position="846"/>
        <end position="860"/>
    </location>
</feature>
<dbReference type="EMBL" id="CAUJNA010002223">
    <property type="protein sequence ID" value="CAJ1391247.1"/>
    <property type="molecule type" value="Genomic_DNA"/>
</dbReference>
<dbReference type="InterPro" id="IPR000531">
    <property type="entry name" value="Beta-barrel_TonB"/>
</dbReference>
<comment type="subcellular location">
    <subcellularLocation>
        <location evidence="3">Cell membrane</location>
        <topology evidence="3">Multi-pass membrane protein</topology>
    </subcellularLocation>
    <subcellularLocation>
        <location evidence="1">Cell membrane</location>
        <topology evidence="1">Single-pass membrane protein</topology>
    </subcellularLocation>
    <subcellularLocation>
        <location evidence="2">Cell outer membrane</location>
        <topology evidence="2">Multi-pass membrane protein</topology>
    </subcellularLocation>
</comment>
<dbReference type="CDD" id="cd03214">
    <property type="entry name" value="ABC_Iron-Siderophores_B12_Hemin"/>
    <property type="match status" value="1"/>
</dbReference>
<dbReference type="InterPro" id="IPR017871">
    <property type="entry name" value="ABC_transporter-like_CS"/>
</dbReference>
<dbReference type="SUPFAM" id="SSF54909">
    <property type="entry name" value="Dimeric alpha+beta barrel"/>
    <property type="match status" value="1"/>
</dbReference>
<dbReference type="GO" id="GO:0016887">
    <property type="term" value="F:ATP hydrolysis activity"/>
    <property type="evidence" value="ECO:0007669"/>
    <property type="project" value="InterPro"/>
</dbReference>
<feature type="region of interest" description="Disordered" evidence="14">
    <location>
        <begin position="817"/>
        <end position="895"/>
    </location>
</feature>
<dbReference type="PROSITE" id="PS52016">
    <property type="entry name" value="TONB_DEPENDENT_REC_3"/>
    <property type="match status" value="1"/>
</dbReference>
<evidence type="ECO:0000256" key="15">
    <source>
        <dbReference type="SAM" id="Phobius"/>
    </source>
</evidence>
<dbReference type="Gene3D" id="3.40.50.300">
    <property type="entry name" value="P-loop containing nucleotide triphosphate hydrolases"/>
    <property type="match status" value="1"/>
</dbReference>
<feature type="transmembrane region" description="Helical" evidence="15">
    <location>
        <begin position="2027"/>
        <end position="2047"/>
    </location>
</feature>
<evidence type="ECO:0000256" key="4">
    <source>
        <dbReference type="ARBA" id="ARBA00007935"/>
    </source>
</evidence>
<dbReference type="SMART" id="SM00382">
    <property type="entry name" value="AAA"/>
    <property type="match status" value="1"/>
</dbReference>
<comment type="similarity">
    <text evidence="4">Belongs to the binding-protein-dependent transport system permease family. FecCD subfamily.</text>
</comment>
<feature type="transmembrane region" description="Helical" evidence="15">
    <location>
        <begin position="235"/>
        <end position="259"/>
    </location>
</feature>
<dbReference type="InterPro" id="IPR027417">
    <property type="entry name" value="P-loop_NTPase"/>
</dbReference>
<dbReference type="GO" id="GO:0005886">
    <property type="term" value="C:plasma membrane"/>
    <property type="evidence" value="ECO:0007669"/>
    <property type="project" value="UniProtKB-SubCell"/>
</dbReference>
<evidence type="ECO:0000256" key="9">
    <source>
        <dbReference type="ARBA" id="ARBA00022840"/>
    </source>
</evidence>
<feature type="domain" description="ABM" evidence="18">
    <location>
        <begin position="932"/>
        <end position="1025"/>
    </location>
</feature>
<dbReference type="InterPro" id="IPR003400">
    <property type="entry name" value="ExbD"/>
</dbReference>
<feature type="transmembrane region" description="Helical" evidence="15">
    <location>
        <begin position="2205"/>
        <end position="2232"/>
    </location>
</feature>
<keyword evidence="5" id="KW-0813">Transport</keyword>
<evidence type="ECO:0000256" key="6">
    <source>
        <dbReference type="ARBA" id="ARBA00022475"/>
    </source>
</evidence>
<dbReference type="PANTHER" id="PTHR30069:SF28">
    <property type="entry name" value="TONB-DEPENDENT RECEPTOR YNCD-RELATED"/>
    <property type="match status" value="1"/>
</dbReference>
<feature type="compositionally biased region" description="Basic and acidic residues" evidence="14">
    <location>
        <begin position="817"/>
        <end position="845"/>
    </location>
</feature>
<keyword evidence="11" id="KW-0798">TonB box</keyword>
<dbReference type="CDD" id="cd06550">
    <property type="entry name" value="TM_ABC_iron-siderophores_like"/>
    <property type="match status" value="1"/>
</dbReference>
<dbReference type="InterPro" id="IPR003439">
    <property type="entry name" value="ABC_transporter-like_ATP-bd"/>
</dbReference>
<keyword evidence="7 15" id="KW-0812">Transmembrane</keyword>
<evidence type="ECO:0008006" key="21">
    <source>
        <dbReference type="Google" id="ProtNLM"/>
    </source>
</evidence>
<dbReference type="InterPro" id="IPR002898">
    <property type="entry name" value="MotA_ExbB_proton_chnl"/>
</dbReference>
<dbReference type="Pfam" id="PF03992">
    <property type="entry name" value="ABM"/>
    <property type="match status" value="1"/>
</dbReference>
<keyword evidence="13" id="KW-0998">Cell outer membrane</keyword>
<dbReference type="Gene3D" id="2.40.170.20">
    <property type="entry name" value="TonB-dependent receptor, beta-barrel domain"/>
    <property type="match status" value="1"/>
</dbReference>
<evidence type="ECO:0000256" key="11">
    <source>
        <dbReference type="ARBA" id="ARBA00023077"/>
    </source>
</evidence>
<dbReference type="InterPro" id="IPR007138">
    <property type="entry name" value="ABM_dom"/>
</dbReference>
<dbReference type="SUPFAM" id="SSF56935">
    <property type="entry name" value="Porins"/>
    <property type="match status" value="1"/>
</dbReference>
<dbReference type="InterPro" id="IPR037294">
    <property type="entry name" value="ABC_BtuC-like"/>
</dbReference>
<evidence type="ECO:0000256" key="1">
    <source>
        <dbReference type="ARBA" id="ARBA00004162"/>
    </source>
</evidence>
<dbReference type="Gene3D" id="3.40.50.1980">
    <property type="entry name" value="Nitrogenase molybdenum iron protein domain"/>
    <property type="match status" value="2"/>
</dbReference>
<feature type="compositionally biased region" description="Low complexity" evidence="14">
    <location>
        <begin position="750"/>
        <end position="769"/>
    </location>
</feature>
<dbReference type="InterPro" id="IPR011008">
    <property type="entry name" value="Dimeric_a/b-barrel"/>
</dbReference>
<keyword evidence="20" id="KW-1185">Reference proteome</keyword>
<dbReference type="SUPFAM" id="SSF81345">
    <property type="entry name" value="ABC transporter involved in vitamin B12 uptake, BtuC"/>
    <property type="match status" value="1"/>
</dbReference>
<dbReference type="GO" id="GO:0044718">
    <property type="term" value="P:siderophore transmembrane transport"/>
    <property type="evidence" value="ECO:0007669"/>
    <property type="project" value="TreeGrafter"/>
</dbReference>
<dbReference type="InterPro" id="IPR012910">
    <property type="entry name" value="Plug_dom"/>
</dbReference>
<reference evidence="19" key="1">
    <citation type="submission" date="2023-08" db="EMBL/GenBank/DDBJ databases">
        <authorList>
            <person name="Chen Y."/>
            <person name="Shah S."/>
            <person name="Dougan E. K."/>
            <person name="Thang M."/>
            <person name="Chan C."/>
        </authorList>
    </citation>
    <scope>NUCLEOTIDE SEQUENCE</scope>
</reference>
<evidence type="ECO:0000259" key="16">
    <source>
        <dbReference type="PROSITE" id="PS50893"/>
    </source>
</evidence>
<dbReference type="Gene3D" id="2.170.130.10">
    <property type="entry name" value="TonB-dependent receptor, plug domain"/>
    <property type="match status" value="1"/>
</dbReference>
<evidence type="ECO:0000256" key="7">
    <source>
        <dbReference type="ARBA" id="ARBA00022692"/>
    </source>
</evidence>
<dbReference type="InterPro" id="IPR037066">
    <property type="entry name" value="Plug_dom_sf"/>
</dbReference>
<feature type="transmembrane region" description="Helical" evidence="15">
    <location>
        <begin position="2162"/>
        <end position="2184"/>
    </location>
</feature>
<feature type="transmembrane region" description="Helical" evidence="15">
    <location>
        <begin position="386"/>
        <end position="412"/>
    </location>
</feature>
<dbReference type="Pfam" id="PF00005">
    <property type="entry name" value="ABC_tran"/>
    <property type="match status" value="1"/>
</dbReference>
<comment type="caution">
    <text evidence="19">The sequence shown here is derived from an EMBL/GenBank/DDBJ whole genome shotgun (WGS) entry which is preliminary data.</text>
</comment>
<dbReference type="InterPro" id="IPR003593">
    <property type="entry name" value="AAA+_ATPase"/>
</dbReference>
<dbReference type="GO" id="GO:0015344">
    <property type="term" value="F:siderophore uptake transmembrane transporter activity"/>
    <property type="evidence" value="ECO:0007669"/>
    <property type="project" value="TreeGrafter"/>
</dbReference>
<feature type="transmembrane region" description="Helical" evidence="15">
    <location>
        <begin position="345"/>
        <end position="366"/>
    </location>
</feature>
<accession>A0AA36IR00</accession>
<dbReference type="Pfam" id="PF07715">
    <property type="entry name" value="Plug"/>
    <property type="match status" value="1"/>
</dbReference>
<dbReference type="SUPFAM" id="SSF52540">
    <property type="entry name" value="P-loop containing nucleoside triphosphate hydrolases"/>
    <property type="match status" value="1"/>
</dbReference>
<dbReference type="InterPro" id="IPR036942">
    <property type="entry name" value="Beta-barrel_TonB_sf"/>
</dbReference>
<evidence type="ECO:0000256" key="13">
    <source>
        <dbReference type="ARBA" id="ARBA00023237"/>
    </source>
</evidence>
<dbReference type="Pfam" id="PF01497">
    <property type="entry name" value="Peripla_BP_2"/>
    <property type="match status" value="1"/>
</dbReference>
<dbReference type="Gene3D" id="3.30.70.100">
    <property type="match status" value="1"/>
</dbReference>
<sequence length="2572" mass="273202">MRFGALVQNEFICADPLTIIGGLGADRRKPAPAGTALFRPGVVTPRRVLPQPAADIDRIRRGASDDRWQDTGAQCPLFGFEVVSLVMLAPAMRNALSMKLILLHAFALAATGPVSAEGQTPVRSLAIEINKAEQLEATCRLVFMTHNGLGADLAELSLETVLFDTEGGVDRFTLFDFREVPAGKMRVRQFDLPDTQCSDIGKVLINGASACKGEGLTDCGMIFGLANPIDRAAGLIALGGPVVALLLVLSVIALAIVIYKMAQYVRLGTGIDRHVDEAVRLWRAGDRAAARSHLADRKTALAELVREAMGQAGQTGGHVARSDLEDHFAIVAARQLQRLQSGFRALESIAQIAPLIGLFGTVLGMIEAFRQLQGAGNAVDPSLLAGGIWVALLTTAVGLAVAMPTAICLSFFESRVARHRLAIEEALTAVFNPVRTGSAAAGAYGRVRRISLTSLIDVIFLLLLFFMLTATFSRFADVELSTGGGASQLADQTPVFLQLHADGLSLNAEPLDVSQLGERLLVLREAGRADVVILSVRDGATSQQLVDVIAAVGATDHHDAAGRRSEPAIALINIVFLMLIFFLVAAQVAPPLDGDVALVSTRDLDSREPPDALVIAADGQLSYRGATLTPAQYVALKRVGAPALAELRLGARGRTRLHRHRAEPGGAMSGRGPAFAGAAMLALTASVGVHLGGASIDTSTQPEIETGGEVIQAAALGSGFESLVAAGDRLSPVDAETEAIAPTDNASAGPAPASTRSVVAPVSPPSDSAEPLTVAQAPEIAAVAPVETSDVVEARPDEPVLPVPLARPFRQIDVDRARAEEQRRAARAAERQRQAERQRRVEQQRATRQQARGTEQGQADRNARAGRADGPTQGRSANTSQGNQPAREAGNAAASNYPGKVYAKIRRTRQRAAGGSGTVRVSFSIGGDPAMFVAMNRFKINEGHEAAFEEVWRNRDSRLKQVPGFQTFHLLKGDFDQDSRTTLYASHTIWGSRDDFVAWTRSDHFRQAHANAGDTKGMYAGHPQFEGFEAVLEECDIERCVFARSVRRVAFLHQNGRSGKRRVQTRGPCAGHTDIWGTTVIRTILLATAAWAALSLPRPVHAQEGTDDGATVLPTLLITAGRTPVEQEASGRAFTVITGEELKRSQTRYLADALRRVPGFHVSRAGSFGAPTQVRVRGSEGNHVLVLIDGVEVSSVSQGEFDFGGLQVGDVDRIEVLRGPQSALYGSDALAGVINVITKRGPRDGFEALLQSETGTDGTFLGGVAVRGGTEWFDAAVSARFRRTDGFNLSDFGTEKDGDENLTLTGRFTLDVNDNLVIDANGRMVDRFVETDRQDFAFPATPTQGLVIDSDDTSDVQELSGAIGATWTSLDGAWTHGARFSGSGDERDSARGGVVTSTNKGNRLKAEVQSSYMFETPALLDAVHTVTGAYEWEQERFWQTATQERVTQSFVAEYRGEFAGQFYLNAAVRHDMNDPFKDATTYSVAGAWAVPGTGTRLHASVGTGVKNPTFFEQFGFVPGSFRGNPDLRPEESLGWDVGIEQSLWDGLVVVDVTWFDQNLENEIQGFGQTVRNLNGTSHRQGVELSATAELFDGFSTTAMYTYTDATDPNGMREVRRPMHSASLSAAYTFYQGRAQLFGEVIYNGAMDDLEFINATPQTRVTLTDYVLVNIGGSFKVNETVEVYGRVENLLDERYEEVFGAVLTMWRASRSLLLGALVWLGGALAVPAAEPPARVVSMNVCTDQLAMLVARPGQLHSVSWLAADPAMSVLANEAEGLRLNRGLAEEIFLMKPDLVIAGTFSTRATVTLLQRLGFRVEQFAPAASLADIRANIVRMGDLLGNPSRAGALVARFDADLAALRASPPSDQMLALYFANSYTSGGGTLADAVVEASGLKNLGREMGYEGTVKLPLEMLVNAEPELVAGGGRDFGRPARAQEAFRHPAYRAVAGAGRGIVMDSTYWLCGTPLTLEAARTRFHLLIGVLALVVLLLFGVSLLTGPAATGFFDAFAGLFSDDRGPLALIMQEIRLPRAILAAAIGATLGLSGAALQGYLRNPLAEPGLLGISASASLGAVLALYTGFAAAFPLGLPLAALAGAVVAVLIVQALAGLSGNVLTIILAGVAVSSFAGAMTSLALNLSPNPFAALEIVFWMLGSLNDRSMTHVWLSLPVMIVGWAMLAALARPLDVLTLGEQAAQSMGVDMGRVRFLAVFGTAASVGAATAVAGAIGFVGLIVPHVLRPLVGARPSRLLPASALGGAALLLAADIAVRIVAPARDLKIGVLTDIGMSLLAVRDLSVALGKRAVLNGIDLTVESGECVGLIGPNGAGKSTFLKAILGQAPGAGDIRLGDAESRTMSALERARIAAYLPQEREVHWPVSVEVLVGLGRAFGRSAVAAPSAKDQALIEAAMERMAVTALRHRRATELSGGERARVLIARALAQDTPLLLADEPTAGLDPSHQIALMATFSDLAREGRSVVACLHEISLAARWCDRIVVLNEGRIVADGPPATVLTDELMRTVYGVEIHRADSAQGLVVLPTNVRLVGSRRTVFDVPRYSDGADDEVSHSKTVINEA</sequence>
<evidence type="ECO:0000256" key="5">
    <source>
        <dbReference type="ARBA" id="ARBA00022448"/>
    </source>
</evidence>
<feature type="transmembrane region" description="Helical" evidence="15">
    <location>
        <begin position="455"/>
        <end position="476"/>
    </location>
</feature>
<dbReference type="PROSITE" id="PS50983">
    <property type="entry name" value="FE_B12_PBP"/>
    <property type="match status" value="1"/>
</dbReference>
<dbReference type="GO" id="GO:0005524">
    <property type="term" value="F:ATP binding"/>
    <property type="evidence" value="ECO:0007669"/>
    <property type="project" value="UniProtKB-KW"/>
</dbReference>
<dbReference type="InterPro" id="IPR002491">
    <property type="entry name" value="ABC_transptr_periplasmic_BD"/>
</dbReference>
<dbReference type="Gene3D" id="1.10.3470.10">
    <property type="entry name" value="ABC transporter involved in vitamin B12 uptake, BtuC"/>
    <property type="match status" value="1"/>
</dbReference>
<name>A0AA36IR00_9DINO</name>
<feature type="domain" description="Fe/B12 periplasmic-binding" evidence="17">
    <location>
        <begin position="1733"/>
        <end position="1986"/>
    </location>
</feature>
<keyword evidence="12 15" id="KW-0472">Membrane</keyword>
<dbReference type="InterPro" id="IPR000522">
    <property type="entry name" value="ABC_transptr_permease_BtuC"/>
</dbReference>
<dbReference type="PROSITE" id="PS51725">
    <property type="entry name" value="ABM"/>
    <property type="match status" value="1"/>
</dbReference>
<feature type="domain" description="ABC transporter" evidence="16">
    <location>
        <begin position="2288"/>
        <end position="2522"/>
    </location>
</feature>
<dbReference type="Pfam" id="PF01618">
    <property type="entry name" value="MotA_ExbB"/>
    <property type="match status" value="1"/>
</dbReference>
<feature type="region of interest" description="Disordered" evidence="14">
    <location>
        <begin position="741"/>
        <end position="772"/>
    </location>
</feature>
<organism evidence="19 20">
    <name type="scientific">Effrenium voratum</name>
    <dbReference type="NCBI Taxonomy" id="2562239"/>
    <lineage>
        <taxon>Eukaryota</taxon>
        <taxon>Sar</taxon>
        <taxon>Alveolata</taxon>
        <taxon>Dinophyceae</taxon>
        <taxon>Suessiales</taxon>
        <taxon>Symbiodiniaceae</taxon>
        <taxon>Effrenium</taxon>
    </lineage>
</organism>
<protein>
    <recommendedName>
        <fullName evidence="21">TonB-dependent receptor</fullName>
    </recommendedName>
</protein>
<evidence type="ECO:0000256" key="10">
    <source>
        <dbReference type="ARBA" id="ARBA00022989"/>
    </source>
</evidence>
<feature type="transmembrane region" description="Helical" evidence="15">
    <location>
        <begin position="2085"/>
        <end position="2105"/>
    </location>
</feature>
<evidence type="ECO:0000313" key="19">
    <source>
        <dbReference type="EMBL" id="CAJ1391247.1"/>
    </source>
</evidence>
<dbReference type="InterPro" id="IPR039426">
    <property type="entry name" value="TonB-dep_rcpt-like"/>
</dbReference>
<evidence type="ECO:0000256" key="12">
    <source>
        <dbReference type="ARBA" id="ARBA00023136"/>
    </source>
</evidence>
<evidence type="ECO:0000259" key="17">
    <source>
        <dbReference type="PROSITE" id="PS50983"/>
    </source>
</evidence>
<gene>
    <name evidence="19" type="ORF">EVOR1521_LOCUS16511</name>
</gene>
<feature type="transmembrane region" description="Helical" evidence="15">
    <location>
        <begin position="1975"/>
        <end position="1995"/>
    </location>
</feature>
<dbReference type="Pfam" id="PF01032">
    <property type="entry name" value="FecCD"/>
    <property type="match status" value="1"/>
</dbReference>
<dbReference type="PANTHER" id="PTHR30069">
    <property type="entry name" value="TONB-DEPENDENT OUTER MEMBRANE RECEPTOR"/>
    <property type="match status" value="1"/>
</dbReference>
<keyword evidence="8" id="KW-0547">Nucleotide-binding</keyword>
<dbReference type="SUPFAM" id="SSF53807">
    <property type="entry name" value="Helical backbone' metal receptor"/>
    <property type="match status" value="1"/>
</dbReference>
<keyword evidence="9" id="KW-0067">ATP-binding</keyword>
<feature type="compositionally biased region" description="Polar residues" evidence="14">
    <location>
        <begin position="873"/>
        <end position="884"/>
    </location>
</feature>
<dbReference type="CDD" id="cd01347">
    <property type="entry name" value="ligand_gated_channel"/>
    <property type="match status" value="1"/>
</dbReference>
<dbReference type="PROSITE" id="PS50893">
    <property type="entry name" value="ABC_TRANSPORTER_2"/>
    <property type="match status" value="1"/>
</dbReference>
<evidence type="ECO:0000256" key="14">
    <source>
        <dbReference type="SAM" id="MobiDB-lite"/>
    </source>
</evidence>
<evidence type="ECO:0000256" key="2">
    <source>
        <dbReference type="ARBA" id="ARBA00004571"/>
    </source>
</evidence>
<evidence type="ECO:0000259" key="18">
    <source>
        <dbReference type="PROSITE" id="PS51725"/>
    </source>
</evidence>
<keyword evidence="10 15" id="KW-1133">Transmembrane helix</keyword>
<proteinExistence type="inferred from homology"/>
<dbReference type="PROSITE" id="PS00211">
    <property type="entry name" value="ABC_TRANSPORTER_1"/>
    <property type="match status" value="1"/>
</dbReference>
<evidence type="ECO:0000256" key="8">
    <source>
        <dbReference type="ARBA" id="ARBA00022741"/>
    </source>
</evidence>
<dbReference type="Proteomes" id="UP001178507">
    <property type="component" value="Unassembled WGS sequence"/>
</dbReference>
<feature type="transmembrane region" description="Helical" evidence="15">
    <location>
        <begin position="2112"/>
        <end position="2134"/>
    </location>
</feature>
<keyword evidence="6" id="KW-1003">Cell membrane</keyword>
<dbReference type="FunFam" id="3.40.50.300:FF:000134">
    <property type="entry name" value="Iron-enterobactin ABC transporter ATP-binding protein"/>
    <property type="match status" value="1"/>
</dbReference>